<keyword evidence="2" id="KW-0732">Signal</keyword>
<gene>
    <name evidence="4" type="ORF">NIES592_10420</name>
</gene>
<dbReference type="EMBL" id="MRCA01000004">
    <property type="protein sequence ID" value="OKH14458.1"/>
    <property type="molecule type" value="Genomic_DNA"/>
</dbReference>
<protein>
    <submittedName>
        <fullName evidence="4">S-layer protein</fullName>
    </submittedName>
</protein>
<keyword evidence="5" id="KW-1185">Reference proteome</keyword>
<accession>A0A1U7H0R6</accession>
<feature type="compositionally biased region" description="Low complexity" evidence="1">
    <location>
        <begin position="157"/>
        <end position="171"/>
    </location>
</feature>
<feature type="compositionally biased region" description="Polar residues" evidence="1">
    <location>
        <begin position="289"/>
        <end position="305"/>
    </location>
</feature>
<dbReference type="InterPro" id="IPR051465">
    <property type="entry name" value="Cell_Envelope_Struct_Comp"/>
</dbReference>
<comment type="caution">
    <text evidence="4">The sequence shown here is derived from an EMBL/GenBank/DDBJ whole genome shotgun (WGS) entry which is preliminary data.</text>
</comment>
<feature type="domain" description="SLH" evidence="3">
    <location>
        <begin position="99"/>
        <end position="161"/>
    </location>
</feature>
<feature type="region of interest" description="Disordered" evidence="1">
    <location>
        <begin position="155"/>
        <end position="174"/>
    </location>
</feature>
<evidence type="ECO:0000256" key="1">
    <source>
        <dbReference type="SAM" id="MobiDB-lite"/>
    </source>
</evidence>
<sequence>MTSFLRLFSVAVSVPTLCLAVNAAVPLLSHAQTPIQTTFRDVPPNYWAQPFIQRLAQKNIVAGYPDGTFRPEQAVQRDELAAIIRQAFNQPPVRQIESGSVFKDVSEQSWAENPIESAYQQGFMSAYPNGNFRPNQPVTKVEAITALNRGLDLTSDTPVAVSPTTQPTTQQRARRKPVFVPIAITSLMQPLIIPRAEAVPPGTTTPQETTQPERSASAIVNDYYTDANSIPQNAIPDVAAATKQNIVVNYPNARELNPNQPASRAEIAALIHQTLVSQGRIEPLPEDSPANQYIVRTSGNNQNTQ</sequence>
<dbReference type="Proteomes" id="UP000186391">
    <property type="component" value="Unassembled WGS sequence"/>
</dbReference>
<feature type="domain" description="SLH" evidence="3">
    <location>
        <begin position="221"/>
        <end position="285"/>
    </location>
</feature>
<dbReference type="Pfam" id="PF00395">
    <property type="entry name" value="SLH"/>
    <property type="match status" value="3"/>
</dbReference>
<dbReference type="PANTHER" id="PTHR43308">
    <property type="entry name" value="OUTER MEMBRANE PROTEIN ALPHA-RELATED"/>
    <property type="match status" value="1"/>
</dbReference>
<dbReference type="RefSeq" id="WP_073555698.1">
    <property type="nucleotide sequence ID" value="NZ_MRCA01000004.1"/>
</dbReference>
<name>A0A1U7H0R6_9CYAN</name>
<reference evidence="4 5" key="1">
    <citation type="submission" date="2016-11" db="EMBL/GenBank/DDBJ databases">
        <title>Draft Genome Sequences of Nine Cyanobacterial Strains from Diverse Habitats.</title>
        <authorList>
            <person name="Zhu T."/>
            <person name="Hou S."/>
            <person name="Lu X."/>
            <person name="Hess W.R."/>
        </authorList>
    </citation>
    <scope>NUCLEOTIDE SEQUENCE [LARGE SCALE GENOMIC DNA]</scope>
    <source>
        <strain evidence="4 5">NIES-592</strain>
    </source>
</reference>
<feature type="domain" description="SLH" evidence="3">
    <location>
        <begin position="35"/>
        <end position="98"/>
    </location>
</feature>
<organism evidence="4 5">
    <name type="scientific">Fischerella major NIES-592</name>
    <dbReference type="NCBI Taxonomy" id="210994"/>
    <lineage>
        <taxon>Bacteria</taxon>
        <taxon>Bacillati</taxon>
        <taxon>Cyanobacteriota</taxon>
        <taxon>Cyanophyceae</taxon>
        <taxon>Nostocales</taxon>
        <taxon>Hapalosiphonaceae</taxon>
        <taxon>Fischerella</taxon>
    </lineage>
</organism>
<evidence type="ECO:0000313" key="4">
    <source>
        <dbReference type="EMBL" id="OKH14458.1"/>
    </source>
</evidence>
<evidence type="ECO:0000259" key="3">
    <source>
        <dbReference type="PROSITE" id="PS51272"/>
    </source>
</evidence>
<feature type="signal peptide" evidence="2">
    <location>
        <begin position="1"/>
        <end position="23"/>
    </location>
</feature>
<dbReference type="OrthoDB" id="9759810at2"/>
<dbReference type="AlphaFoldDB" id="A0A1U7H0R6"/>
<dbReference type="PANTHER" id="PTHR43308:SF5">
    <property type="entry name" value="S-LAYER PROTEIN _ PEPTIDOGLYCAN ENDO-BETA-N-ACETYLGLUCOSAMINIDASE"/>
    <property type="match status" value="1"/>
</dbReference>
<evidence type="ECO:0000256" key="2">
    <source>
        <dbReference type="SAM" id="SignalP"/>
    </source>
</evidence>
<feature type="region of interest" description="Disordered" evidence="1">
    <location>
        <begin position="281"/>
        <end position="305"/>
    </location>
</feature>
<feature type="chain" id="PRO_5013387194" evidence="2">
    <location>
        <begin position="24"/>
        <end position="305"/>
    </location>
</feature>
<dbReference type="InterPro" id="IPR001119">
    <property type="entry name" value="SLH_dom"/>
</dbReference>
<proteinExistence type="predicted"/>
<dbReference type="PROSITE" id="PS51272">
    <property type="entry name" value="SLH"/>
    <property type="match status" value="3"/>
</dbReference>
<evidence type="ECO:0000313" key="5">
    <source>
        <dbReference type="Proteomes" id="UP000186391"/>
    </source>
</evidence>